<organism evidence="7 8">
    <name type="scientific">Urochloa decumbens</name>
    <dbReference type="NCBI Taxonomy" id="240449"/>
    <lineage>
        <taxon>Eukaryota</taxon>
        <taxon>Viridiplantae</taxon>
        <taxon>Streptophyta</taxon>
        <taxon>Embryophyta</taxon>
        <taxon>Tracheophyta</taxon>
        <taxon>Spermatophyta</taxon>
        <taxon>Magnoliopsida</taxon>
        <taxon>Liliopsida</taxon>
        <taxon>Poales</taxon>
        <taxon>Poaceae</taxon>
        <taxon>PACMAD clade</taxon>
        <taxon>Panicoideae</taxon>
        <taxon>Panicodae</taxon>
        <taxon>Paniceae</taxon>
        <taxon>Melinidinae</taxon>
        <taxon>Urochloa</taxon>
    </lineage>
</organism>
<name>A0ABC9FIS9_9POAL</name>
<evidence type="ECO:0000313" key="8">
    <source>
        <dbReference type="Proteomes" id="UP001497457"/>
    </source>
</evidence>
<feature type="transmembrane region" description="Helical" evidence="6">
    <location>
        <begin position="112"/>
        <end position="134"/>
    </location>
</feature>
<feature type="transmembrane region" description="Helical" evidence="6">
    <location>
        <begin position="393"/>
        <end position="418"/>
    </location>
</feature>
<evidence type="ECO:0008006" key="9">
    <source>
        <dbReference type="Google" id="ProtNLM"/>
    </source>
</evidence>
<dbReference type="Proteomes" id="UP001497457">
    <property type="component" value="Chromosome 6rd"/>
</dbReference>
<gene>
    <name evidence="7" type="ORF">URODEC1_LOCUS105879</name>
</gene>
<feature type="transmembrane region" description="Helical" evidence="6">
    <location>
        <begin position="240"/>
        <end position="261"/>
    </location>
</feature>
<evidence type="ECO:0000256" key="3">
    <source>
        <dbReference type="ARBA" id="ARBA00022692"/>
    </source>
</evidence>
<evidence type="ECO:0000256" key="4">
    <source>
        <dbReference type="ARBA" id="ARBA00022989"/>
    </source>
</evidence>
<protein>
    <recommendedName>
        <fullName evidence="9">Sulfite exporter TauE/SafE family protein</fullName>
    </recommendedName>
</protein>
<comment type="subcellular location">
    <subcellularLocation>
        <location evidence="1">Membrane</location>
        <topology evidence="1">Multi-pass membrane protein</topology>
    </subcellularLocation>
</comment>
<evidence type="ECO:0000256" key="5">
    <source>
        <dbReference type="ARBA" id="ARBA00023136"/>
    </source>
</evidence>
<dbReference type="InterPro" id="IPR002781">
    <property type="entry name" value="TM_pro_TauE-like"/>
</dbReference>
<dbReference type="Pfam" id="PF01925">
    <property type="entry name" value="TauE"/>
    <property type="match status" value="1"/>
</dbReference>
<dbReference type="AlphaFoldDB" id="A0ABC9FIS9"/>
<feature type="transmembrane region" description="Helical" evidence="6">
    <location>
        <begin position="204"/>
        <end position="224"/>
    </location>
</feature>
<feature type="transmembrane region" description="Helical" evidence="6">
    <location>
        <begin position="140"/>
        <end position="159"/>
    </location>
</feature>
<evidence type="ECO:0000313" key="7">
    <source>
        <dbReference type="EMBL" id="CAL5075907.1"/>
    </source>
</evidence>
<dbReference type="PANTHER" id="PTHR14255">
    <property type="entry name" value="CEREBLON"/>
    <property type="match status" value="1"/>
</dbReference>
<proteinExistence type="inferred from homology"/>
<keyword evidence="4 6" id="KW-1133">Transmembrane helix</keyword>
<reference evidence="7 8" key="2">
    <citation type="submission" date="2024-10" db="EMBL/GenBank/DDBJ databases">
        <authorList>
            <person name="Ryan C."/>
        </authorList>
    </citation>
    <scope>NUCLEOTIDE SEQUENCE [LARGE SCALE GENOMIC DNA]</scope>
</reference>
<feature type="transmembrane region" description="Helical" evidence="6">
    <location>
        <begin position="360"/>
        <end position="381"/>
    </location>
</feature>
<evidence type="ECO:0000256" key="6">
    <source>
        <dbReference type="SAM" id="Phobius"/>
    </source>
</evidence>
<comment type="similarity">
    <text evidence="2">Belongs to the 4-toluene sulfonate uptake permease (TSUP) (TC 2.A.102) family.</text>
</comment>
<feature type="transmembrane region" description="Helical" evidence="6">
    <location>
        <begin position="282"/>
        <end position="303"/>
    </location>
</feature>
<keyword evidence="8" id="KW-1185">Reference proteome</keyword>
<feature type="transmembrane region" description="Helical" evidence="6">
    <location>
        <begin position="335"/>
        <end position="354"/>
    </location>
</feature>
<keyword evidence="5 6" id="KW-0472">Membrane</keyword>
<accession>A0ABC9FIS9</accession>
<feature type="transmembrane region" description="Helical" evidence="6">
    <location>
        <begin position="69"/>
        <end position="91"/>
    </location>
</feature>
<dbReference type="PANTHER" id="PTHR14255:SF35">
    <property type="entry name" value="OS01G0786700 PROTEIN"/>
    <property type="match status" value="1"/>
</dbReference>
<sequence>MDSSQLSSAGAANSAIYQSQWSSQQSNPGTVLACTLSFLAAAISSAGGVGGGSLYVPILTIAAGLPLKAATAFSTFMVTGGTLSNVLYTIFFLRRRGSAAGGRQPSAIDYGIAVVSQPCLLLGASAGVLCNVSFPEWLVTALFAMFLAFATLKTCAAGVRRWRAETAEMGRIRTPDAAAAAAAAEEALLEGGGGGGGGGRRCEWVDLAVLVTVWLCFFVMHLFIGGEGAKGASGIKPCGVAYWLITAAQIPVAMAFTACIGHQRRKSQAHQHGIDQPRLTQAMSVSSKLDALPAFVFPVAALLTGAMSGLFGIGGGLLLNPVLLQIGVPPKTASATTMFMVLFCASMSMAQFVILGLQGIASALVYAATCFVASVVGLAAIEGAIRRSGRASLIVFMVAGVLALSAVVIACSGAARVWEEYTSDQYMGFKMPC</sequence>
<reference evidence="8" key="1">
    <citation type="submission" date="2024-06" db="EMBL/GenBank/DDBJ databases">
        <authorList>
            <person name="Ryan C."/>
        </authorList>
    </citation>
    <scope>NUCLEOTIDE SEQUENCE [LARGE SCALE GENOMIC DNA]</scope>
</reference>
<evidence type="ECO:0000256" key="2">
    <source>
        <dbReference type="ARBA" id="ARBA00009142"/>
    </source>
</evidence>
<evidence type="ECO:0000256" key="1">
    <source>
        <dbReference type="ARBA" id="ARBA00004141"/>
    </source>
</evidence>
<dbReference type="GO" id="GO:0016020">
    <property type="term" value="C:membrane"/>
    <property type="evidence" value="ECO:0007669"/>
    <property type="project" value="UniProtKB-SubCell"/>
</dbReference>
<keyword evidence="3 6" id="KW-0812">Transmembrane</keyword>
<dbReference type="EMBL" id="OZ075116">
    <property type="protein sequence ID" value="CAL5075907.1"/>
    <property type="molecule type" value="Genomic_DNA"/>
</dbReference>